<evidence type="ECO:0000256" key="2">
    <source>
        <dbReference type="ARBA" id="ARBA00022857"/>
    </source>
</evidence>
<dbReference type="AlphaFoldDB" id="A0A2K0T2P8"/>
<evidence type="ECO:0000313" key="5">
    <source>
        <dbReference type="Proteomes" id="UP000236546"/>
    </source>
</evidence>
<reference evidence="4 5" key="1">
    <citation type="submission" date="2017-02" db="EMBL/GenBank/DDBJ databases">
        <title>Genomes of Trichoderma spp. with biocontrol activity.</title>
        <authorList>
            <person name="Gardiner D."/>
            <person name="Kazan K."/>
            <person name="Vos C."/>
            <person name="Harvey P."/>
        </authorList>
    </citation>
    <scope>NUCLEOTIDE SEQUENCE [LARGE SCALE GENOMIC DNA]</scope>
    <source>
        <strain evidence="4 5">A5MH</strain>
    </source>
</reference>
<comment type="similarity">
    <text evidence="1">Belongs to the NmrA-type oxidoreductase family.</text>
</comment>
<name>A0A2K0T2P8_9HYPO</name>
<organism evidence="4 5">
    <name type="scientific">Trichoderma gamsii</name>
    <dbReference type="NCBI Taxonomy" id="398673"/>
    <lineage>
        <taxon>Eukaryota</taxon>
        <taxon>Fungi</taxon>
        <taxon>Dikarya</taxon>
        <taxon>Ascomycota</taxon>
        <taxon>Pezizomycotina</taxon>
        <taxon>Sordariomycetes</taxon>
        <taxon>Hypocreomycetidae</taxon>
        <taxon>Hypocreales</taxon>
        <taxon>Hypocreaceae</taxon>
        <taxon>Trichoderma</taxon>
    </lineage>
</organism>
<sequence>MAPLVFVVGGTGAQGIPVIRGLVKDKAYAVRFLTRDATSPRSKQLLALGNVEAIEGTFASESDLRKGFRGAQYAFINIDGFNSGEKTETYWAIRSYELALEEGIRFFVYGNLDYVYKKSGFDPKFRTGHYDGKGRVGEWILQQNKNPEISKRMGAAIFTTGPYIQMTLGARTPMSPVVGDDGVVTWKVPLGSGTVAHVDLDDCEHYVRWLFDHQYRSNGLDLEVAIELVDYHEMAKAFEKVTGHPAKYVDVSLEEYWETGPMSAAKNAAAGYNADVTDPATMNLRDNFTGFWNMWKYTYKENQGVIKRDFALLDEIHPNRIKSVEEWFRREEQKSKEQGLPSLWERATSLKPVLKIAEDGRKGRL</sequence>
<comment type="caution">
    <text evidence="4">The sequence shown here is derived from an EMBL/GenBank/DDBJ whole genome shotgun (WGS) entry which is preliminary data.</text>
</comment>
<evidence type="ECO:0000313" key="4">
    <source>
        <dbReference type="EMBL" id="PNP39775.1"/>
    </source>
</evidence>
<gene>
    <name evidence="4" type="ORF">TGAMA5MH_08294</name>
</gene>
<keyword evidence="2" id="KW-0521">NADP</keyword>
<dbReference type="Pfam" id="PF05368">
    <property type="entry name" value="NmrA"/>
    <property type="match status" value="1"/>
</dbReference>
<feature type="domain" description="NmrA-like" evidence="3">
    <location>
        <begin position="4"/>
        <end position="264"/>
    </location>
</feature>
<evidence type="ECO:0000259" key="3">
    <source>
        <dbReference type="Pfam" id="PF05368"/>
    </source>
</evidence>
<evidence type="ECO:0000256" key="1">
    <source>
        <dbReference type="ARBA" id="ARBA00006328"/>
    </source>
</evidence>
<dbReference type="PANTHER" id="PTHR42748:SF14">
    <property type="entry name" value="SNOAL-LIKE DOMAIN-CONTAINING PROTEIN"/>
    <property type="match status" value="1"/>
</dbReference>
<dbReference type="InterPro" id="IPR008030">
    <property type="entry name" value="NmrA-like"/>
</dbReference>
<dbReference type="SUPFAM" id="SSF51735">
    <property type="entry name" value="NAD(P)-binding Rossmann-fold domains"/>
    <property type="match status" value="1"/>
</dbReference>
<dbReference type="InterPro" id="IPR036291">
    <property type="entry name" value="NAD(P)-bd_dom_sf"/>
</dbReference>
<dbReference type="Proteomes" id="UP000236546">
    <property type="component" value="Unassembled WGS sequence"/>
</dbReference>
<dbReference type="Gene3D" id="3.90.25.10">
    <property type="entry name" value="UDP-galactose 4-epimerase, domain 1"/>
    <property type="match status" value="1"/>
</dbReference>
<dbReference type="Gene3D" id="3.40.50.720">
    <property type="entry name" value="NAD(P)-binding Rossmann-like Domain"/>
    <property type="match status" value="1"/>
</dbReference>
<protein>
    <recommendedName>
        <fullName evidence="3">NmrA-like domain-containing protein</fullName>
    </recommendedName>
</protein>
<dbReference type="InterPro" id="IPR051164">
    <property type="entry name" value="NmrA-like_oxidored"/>
</dbReference>
<proteinExistence type="inferred from homology"/>
<dbReference type="PANTHER" id="PTHR42748">
    <property type="entry name" value="NITROGEN METABOLITE REPRESSION PROTEIN NMRA FAMILY MEMBER"/>
    <property type="match status" value="1"/>
</dbReference>
<accession>A0A2K0T2P8</accession>
<dbReference type="GO" id="GO:0005634">
    <property type="term" value="C:nucleus"/>
    <property type="evidence" value="ECO:0007669"/>
    <property type="project" value="TreeGrafter"/>
</dbReference>
<dbReference type="OrthoDB" id="300709at2759"/>
<dbReference type="EMBL" id="MTYH01000075">
    <property type="protein sequence ID" value="PNP39775.1"/>
    <property type="molecule type" value="Genomic_DNA"/>
</dbReference>